<protein>
    <submittedName>
        <fullName evidence="2">(African queen) hypothetical protein</fullName>
    </submittedName>
</protein>
<evidence type="ECO:0000313" key="2">
    <source>
        <dbReference type="EMBL" id="CAG9567389.1"/>
    </source>
</evidence>
<feature type="compositionally biased region" description="Basic and acidic residues" evidence="1">
    <location>
        <begin position="76"/>
        <end position="90"/>
    </location>
</feature>
<evidence type="ECO:0000313" key="3">
    <source>
        <dbReference type="Proteomes" id="UP000789524"/>
    </source>
</evidence>
<proteinExistence type="predicted"/>
<evidence type="ECO:0000256" key="1">
    <source>
        <dbReference type="SAM" id="MobiDB-lite"/>
    </source>
</evidence>
<organism evidence="2 3">
    <name type="scientific">Danaus chrysippus</name>
    <name type="common">African queen</name>
    <dbReference type="NCBI Taxonomy" id="151541"/>
    <lineage>
        <taxon>Eukaryota</taxon>
        <taxon>Metazoa</taxon>
        <taxon>Ecdysozoa</taxon>
        <taxon>Arthropoda</taxon>
        <taxon>Hexapoda</taxon>
        <taxon>Insecta</taxon>
        <taxon>Pterygota</taxon>
        <taxon>Neoptera</taxon>
        <taxon>Endopterygota</taxon>
        <taxon>Lepidoptera</taxon>
        <taxon>Glossata</taxon>
        <taxon>Ditrysia</taxon>
        <taxon>Papilionoidea</taxon>
        <taxon>Nymphalidae</taxon>
        <taxon>Danainae</taxon>
        <taxon>Danaini</taxon>
        <taxon>Danaina</taxon>
        <taxon>Danaus</taxon>
        <taxon>Anosia</taxon>
    </lineage>
</organism>
<dbReference type="Proteomes" id="UP000789524">
    <property type="component" value="Unassembled WGS sequence"/>
</dbReference>
<sequence>MTFENPAPSIFPNYDPISEESSAAVPGRWSHSRLFMLSFWCGEYLCRTDDNRIICASEVVEIYTQRQLFSQENMEESGRRRGEVRSRSSDRIPYGMPDYTQCQCDSIRIRLYGASKPDCTSACTLTGIHTDTCVYSGAAVEPSSQGISLQSLEESLEETAATGDLGPVPVRGRSLNAPPSPPRTQACRPPLPPPWQLVYTTIMRNFSKLYIELAVLIIAYNHSRQ</sequence>
<comment type="caution">
    <text evidence="2">The sequence shown here is derived from an EMBL/GenBank/DDBJ whole genome shotgun (WGS) entry which is preliminary data.</text>
</comment>
<accession>A0A8J2W292</accession>
<feature type="region of interest" description="Disordered" evidence="1">
    <location>
        <begin position="71"/>
        <end position="90"/>
    </location>
</feature>
<reference evidence="2" key="1">
    <citation type="submission" date="2021-09" db="EMBL/GenBank/DDBJ databases">
        <authorList>
            <person name="Martin H S."/>
        </authorList>
    </citation>
    <scope>NUCLEOTIDE SEQUENCE</scope>
</reference>
<dbReference type="AlphaFoldDB" id="A0A8J2W292"/>
<name>A0A8J2W292_9NEOP</name>
<dbReference type="EMBL" id="CAKASE010000058">
    <property type="protein sequence ID" value="CAG9567389.1"/>
    <property type="molecule type" value="Genomic_DNA"/>
</dbReference>
<gene>
    <name evidence="2" type="ORF">DCHRY22_LOCUS7662</name>
</gene>
<dbReference type="OrthoDB" id="6931265at2759"/>
<feature type="region of interest" description="Disordered" evidence="1">
    <location>
        <begin position="162"/>
        <end position="188"/>
    </location>
</feature>
<keyword evidence="3" id="KW-1185">Reference proteome</keyword>